<dbReference type="Pfam" id="PF01302">
    <property type="entry name" value="CAP_GLY"/>
    <property type="match status" value="1"/>
</dbReference>
<evidence type="ECO:0000313" key="4">
    <source>
        <dbReference type="EMBL" id="KAJ7217128.1"/>
    </source>
</evidence>
<dbReference type="PROSITE" id="PS50245">
    <property type="entry name" value="CAP_GLY_2"/>
    <property type="match status" value="1"/>
</dbReference>
<dbReference type="PANTHER" id="PTHR18849">
    <property type="entry name" value="LEUCINE RICH REPEAT PROTEIN"/>
    <property type="match status" value="1"/>
</dbReference>
<dbReference type="EMBL" id="JARJCW010000014">
    <property type="protein sequence ID" value="KAJ7217128.1"/>
    <property type="molecule type" value="Genomic_DNA"/>
</dbReference>
<evidence type="ECO:0000256" key="2">
    <source>
        <dbReference type="ARBA" id="ARBA00022737"/>
    </source>
</evidence>
<dbReference type="InterPro" id="IPR032675">
    <property type="entry name" value="LRR_dom_sf"/>
</dbReference>
<sequence>MPVPEGTRFRLADHTGTVRFVGAVDNTTGVWLGVEWDDPTRGKHDGVKDGKRYFSCRAPNAGSFIRPTSNISYGSSFLEALHVKYVEQPHGSRSQEKVVLGSSNGAIEVEAVDLDKIRAKFANLECLHEVSLDTEFVSRYDEPVGSIRATCPSIRGLDLSMSLIPSWDIIASICVELPALQRLSLNRTRLFLSGDIRFAFTNLIELRLSATLMAWKDMQQVTTAMPALQTIELGYNLIEQLSSEGGLVQGSTIKTINLDSNNCHDWAHICDALQPYTLLERVVLTSNKIGEIPPPKKQMLRVEHLSLSHNHLKSWDDVDALSAWCPKLNALTLVGNPLFDDPAHGRIARQLAIARIPSLVSLDAATISAKERIDCELFYLSHIALHGPKTDEERALTHPRWTALCQKHGRPDEPRKDQNQEKLSRRLMELNMYHCFDLPARNADSQATNSIMADAEQFTLRVLPTMTLLTLRLKVCKTMKRNASNTAVLFWLRMQDDSFARLDHDRDMQDLAWLGLESGSNIFFTIHDK</sequence>
<evidence type="ECO:0000313" key="5">
    <source>
        <dbReference type="Proteomes" id="UP001219525"/>
    </source>
</evidence>
<dbReference type="InterPro" id="IPR001611">
    <property type="entry name" value="Leu-rich_rpt"/>
</dbReference>
<evidence type="ECO:0000256" key="1">
    <source>
        <dbReference type="ARBA" id="ARBA00022614"/>
    </source>
</evidence>
<dbReference type="PROSITE" id="PS51450">
    <property type="entry name" value="LRR"/>
    <property type="match status" value="1"/>
</dbReference>
<dbReference type="SUPFAM" id="SSF74924">
    <property type="entry name" value="Cap-Gly domain"/>
    <property type="match status" value="1"/>
</dbReference>
<evidence type="ECO:0000259" key="3">
    <source>
        <dbReference type="PROSITE" id="PS50245"/>
    </source>
</evidence>
<dbReference type="AlphaFoldDB" id="A0AAD6VNK1"/>
<dbReference type="Gene3D" id="3.80.10.10">
    <property type="entry name" value="Ribonuclease Inhibitor"/>
    <property type="match status" value="2"/>
</dbReference>
<dbReference type="Proteomes" id="UP001219525">
    <property type="component" value="Unassembled WGS sequence"/>
</dbReference>
<dbReference type="InterPro" id="IPR000938">
    <property type="entry name" value="CAP-Gly_domain"/>
</dbReference>
<keyword evidence="1" id="KW-0433">Leucine-rich repeat</keyword>
<keyword evidence="2" id="KW-0677">Repeat</keyword>
<dbReference type="PANTHER" id="PTHR18849:SF0">
    <property type="entry name" value="CILIA- AND FLAGELLA-ASSOCIATED PROTEIN 410-RELATED"/>
    <property type="match status" value="1"/>
</dbReference>
<keyword evidence="5" id="KW-1185">Reference proteome</keyword>
<dbReference type="InterPro" id="IPR036859">
    <property type="entry name" value="CAP-Gly_dom_sf"/>
</dbReference>
<dbReference type="PROSITE" id="PS00845">
    <property type="entry name" value="CAP_GLY_1"/>
    <property type="match status" value="1"/>
</dbReference>
<dbReference type="SUPFAM" id="SSF52058">
    <property type="entry name" value="L domain-like"/>
    <property type="match status" value="1"/>
</dbReference>
<comment type="caution">
    <text evidence="4">The sequence shown here is derived from an EMBL/GenBank/DDBJ whole genome shotgun (WGS) entry which is preliminary data.</text>
</comment>
<dbReference type="Gene3D" id="2.30.30.190">
    <property type="entry name" value="CAP Gly-rich-like domain"/>
    <property type="match status" value="1"/>
</dbReference>
<protein>
    <recommendedName>
        <fullName evidence="3">CAP-Gly domain-containing protein</fullName>
    </recommendedName>
</protein>
<gene>
    <name evidence="4" type="ORF">GGX14DRAFT_602135</name>
</gene>
<reference evidence="4" key="1">
    <citation type="submission" date="2023-03" db="EMBL/GenBank/DDBJ databases">
        <title>Massive genome expansion in bonnet fungi (Mycena s.s.) driven by repeated elements and novel gene families across ecological guilds.</title>
        <authorList>
            <consortium name="Lawrence Berkeley National Laboratory"/>
            <person name="Harder C.B."/>
            <person name="Miyauchi S."/>
            <person name="Viragh M."/>
            <person name="Kuo A."/>
            <person name="Thoen E."/>
            <person name="Andreopoulos B."/>
            <person name="Lu D."/>
            <person name="Skrede I."/>
            <person name="Drula E."/>
            <person name="Henrissat B."/>
            <person name="Morin E."/>
            <person name="Kohler A."/>
            <person name="Barry K."/>
            <person name="LaButti K."/>
            <person name="Morin E."/>
            <person name="Salamov A."/>
            <person name="Lipzen A."/>
            <person name="Mereny Z."/>
            <person name="Hegedus B."/>
            <person name="Baldrian P."/>
            <person name="Stursova M."/>
            <person name="Weitz H."/>
            <person name="Taylor A."/>
            <person name="Grigoriev I.V."/>
            <person name="Nagy L.G."/>
            <person name="Martin F."/>
            <person name="Kauserud H."/>
        </authorList>
    </citation>
    <scope>NUCLEOTIDE SEQUENCE</scope>
    <source>
        <strain evidence="4">9144</strain>
    </source>
</reference>
<name>A0AAD6VNK1_9AGAR</name>
<proteinExistence type="predicted"/>
<dbReference type="SMART" id="SM01052">
    <property type="entry name" value="CAP_GLY"/>
    <property type="match status" value="1"/>
</dbReference>
<feature type="domain" description="CAP-Gly" evidence="3">
    <location>
        <begin position="22"/>
        <end position="66"/>
    </location>
</feature>
<accession>A0AAD6VNK1</accession>
<organism evidence="4 5">
    <name type="scientific">Mycena pura</name>
    <dbReference type="NCBI Taxonomy" id="153505"/>
    <lineage>
        <taxon>Eukaryota</taxon>
        <taxon>Fungi</taxon>
        <taxon>Dikarya</taxon>
        <taxon>Basidiomycota</taxon>
        <taxon>Agaricomycotina</taxon>
        <taxon>Agaricomycetes</taxon>
        <taxon>Agaricomycetidae</taxon>
        <taxon>Agaricales</taxon>
        <taxon>Marasmiineae</taxon>
        <taxon>Mycenaceae</taxon>
        <taxon>Mycena</taxon>
    </lineage>
</organism>